<keyword evidence="2" id="KW-1003">Cell membrane</keyword>
<gene>
    <name evidence="10" type="ORF">ACFFSY_16070</name>
</gene>
<dbReference type="PROSITE" id="PS50885">
    <property type="entry name" value="HAMP"/>
    <property type="match status" value="1"/>
</dbReference>
<keyword evidence="7" id="KW-1133">Transmembrane helix</keyword>
<dbReference type="PANTHER" id="PTHR32089:SF112">
    <property type="entry name" value="LYSOZYME-LIKE PROTEIN-RELATED"/>
    <property type="match status" value="1"/>
</dbReference>
<evidence type="ECO:0000256" key="2">
    <source>
        <dbReference type="ARBA" id="ARBA00022475"/>
    </source>
</evidence>
<evidence type="ECO:0000256" key="3">
    <source>
        <dbReference type="ARBA" id="ARBA00023136"/>
    </source>
</evidence>
<evidence type="ECO:0000259" key="8">
    <source>
        <dbReference type="PROSITE" id="PS50111"/>
    </source>
</evidence>
<feature type="transmembrane region" description="Helical" evidence="7">
    <location>
        <begin position="27"/>
        <end position="49"/>
    </location>
</feature>
<organism evidence="10 11">
    <name type="scientific">Paenibacillus aurantiacus</name>
    <dbReference type="NCBI Taxonomy" id="1936118"/>
    <lineage>
        <taxon>Bacteria</taxon>
        <taxon>Bacillati</taxon>
        <taxon>Bacillota</taxon>
        <taxon>Bacilli</taxon>
        <taxon>Bacillales</taxon>
        <taxon>Paenibacillaceae</taxon>
        <taxon>Paenibacillus</taxon>
    </lineage>
</organism>
<evidence type="ECO:0000256" key="6">
    <source>
        <dbReference type="PROSITE-ProRule" id="PRU00284"/>
    </source>
</evidence>
<dbReference type="Pfam" id="PF00672">
    <property type="entry name" value="HAMP"/>
    <property type="match status" value="1"/>
</dbReference>
<dbReference type="Pfam" id="PF00015">
    <property type="entry name" value="MCPsignal"/>
    <property type="match status" value="1"/>
</dbReference>
<name>A0ABV5KS40_9BACL</name>
<keyword evidence="3 7" id="KW-0472">Membrane</keyword>
<evidence type="ECO:0000256" key="1">
    <source>
        <dbReference type="ARBA" id="ARBA00004236"/>
    </source>
</evidence>
<dbReference type="Gene3D" id="6.10.340.10">
    <property type="match status" value="1"/>
</dbReference>
<protein>
    <submittedName>
        <fullName evidence="10">Methyl-accepting chemotaxis protein</fullName>
    </submittedName>
</protein>
<dbReference type="RefSeq" id="WP_377495752.1">
    <property type="nucleotide sequence ID" value="NZ_JBHMDO010000025.1"/>
</dbReference>
<dbReference type="PROSITE" id="PS50111">
    <property type="entry name" value="CHEMOTAXIS_TRANSDUC_2"/>
    <property type="match status" value="1"/>
</dbReference>
<proteinExistence type="inferred from homology"/>
<sequence length="685" mass="73413">MRSVVREKHVHRQPVWRRVFQSIGFKIALIMVASIVAFVAVSGMISYGIAKRALEKKVVAAYGQTAQQTSQKLDFLYKTYDGLLLKMMVDEKLADSVTGLADFAADSPEYAALASDIDLLLQDYMYADQSITSIELLQMDGTLFPTKSGLLKNRSYGEDAWFQAILKGDGKSVWLGANLPDNRNTNPTFSVGRVIRGAGQTGGYCVILIDVDLSAMGEQIGGVEMGGGTVQVISPDNQVVYDKKVGASGGPSQLAMPAALKDKTEGSYADDAGEQQIVFAQSAINNWRIVGYIPFADLYKETEDMFGAIAIVLVSACAASIIIAYFTARYIGRPLVRMRDLMRQGAEGDLSVRTHAKAADEIGQLGASFDQMMGNIGALVEQTRASAQEVLTTAHSLAAASSATELAAKDVAAATADIAKGGEELALGAERGKELTDEAMRQTDHMMAASGQMSAAADDVVTASERGTASMRKLREKTAHSEEVIHAVTEKAQSLNAAAASIGKVLGLLNDIMKKTNILSLNAAIEASRAGSAGKGFMVVADEVRQLADRSRLSIEEIRGLTGTIERGVAETAAMLAAAQPVFREQLHAVYEADELFRQTSGSMEAFRNQLHRVNTSSEVLEQIQYSLVEAMMNVSAISEQSLASSEEVASQSAEQLGISADLVALSERLQKLSNELKDSLNRFA</sequence>
<dbReference type="InterPro" id="IPR003660">
    <property type="entry name" value="HAMP_dom"/>
</dbReference>
<evidence type="ECO:0000313" key="10">
    <source>
        <dbReference type="EMBL" id="MFB9327446.1"/>
    </source>
</evidence>
<dbReference type="CDD" id="cd06225">
    <property type="entry name" value="HAMP"/>
    <property type="match status" value="1"/>
</dbReference>
<dbReference type="EMBL" id="JBHMDO010000025">
    <property type="protein sequence ID" value="MFB9327446.1"/>
    <property type="molecule type" value="Genomic_DNA"/>
</dbReference>
<dbReference type="SMART" id="SM00283">
    <property type="entry name" value="MA"/>
    <property type="match status" value="1"/>
</dbReference>
<accession>A0ABV5KS40</accession>
<feature type="domain" description="HAMP" evidence="9">
    <location>
        <begin position="329"/>
        <end position="381"/>
    </location>
</feature>
<keyword evidence="4 6" id="KW-0807">Transducer</keyword>
<keyword evidence="7" id="KW-0812">Transmembrane</keyword>
<evidence type="ECO:0000256" key="5">
    <source>
        <dbReference type="ARBA" id="ARBA00029447"/>
    </source>
</evidence>
<evidence type="ECO:0000259" key="9">
    <source>
        <dbReference type="PROSITE" id="PS50885"/>
    </source>
</evidence>
<comment type="subcellular location">
    <subcellularLocation>
        <location evidence="1">Cell membrane</location>
    </subcellularLocation>
</comment>
<dbReference type="InterPro" id="IPR004089">
    <property type="entry name" value="MCPsignal_dom"/>
</dbReference>
<feature type="transmembrane region" description="Helical" evidence="7">
    <location>
        <begin position="305"/>
        <end position="328"/>
    </location>
</feature>
<dbReference type="SMART" id="SM00304">
    <property type="entry name" value="HAMP"/>
    <property type="match status" value="1"/>
</dbReference>
<keyword evidence="11" id="KW-1185">Reference proteome</keyword>
<dbReference type="Proteomes" id="UP001589747">
    <property type="component" value="Unassembled WGS sequence"/>
</dbReference>
<dbReference type="PANTHER" id="PTHR32089">
    <property type="entry name" value="METHYL-ACCEPTING CHEMOTAXIS PROTEIN MCPB"/>
    <property type="match status" value="1"/>
</dbReference>
<comment type="caution">
    <text evidence="10">The sequence shown here is derived from an EMBL/GenBank/DDBJ whole genome shotgun (WGS) entry which is preliminary data.</text>
</comment>
<dbReference type="Gene3D" id="1.10.287.950">
    <property type="entry name" value="Methyl-accepting chemotaxis protein"/>
    <property type="match status" value="1"/>
</dbReference>
<feature type="domain" description="Methyl-accepting transducer" evidence="8">
    <location>
        <begin position="407"/>
        <end position="650"/>
    </location>
</feature>
<reference evidence="10 11" key="1">
    <citation type="submission" date="2024-09" db="EMBL/GenBank/DDBJ databases">
        <authorList>
            <person name="Sun Q."/>
            <person name="Mori K."/>
        </authorList>
    </citation>
    <scope>NUCLEOTIDE SEQUENCE [LARGE SCALE GENOMIC DNA]</scope>
    <source>
        <strain evidence="10 11">TISTR 2452</strain>
    </source>
</reference>
<evidence type="ECO:0000256" key="7">
    <source>
        <dbReference type="SAM" id="Phobius"/>
    </source>
</evidence>
<evidence type="ECO:0000256" key="4">
    <source>
        <dbReference type="ARBA" id="ARBA00023224"/>
    </source>
</evidence>
<dbReference type="SUPFAM" id="SSF58104">
    <property type="entry name" value="Methyl-accepting chemotaxis protein (MCP) signaling domain"/>
    <property type="match status" value="1"/>
</dbReference>
<evidence type="ECO:0000313" key="11">
    <source>
        <dbReference type="Proteomes" id="UP001589747"/>
    </source>
</evidence>
<comment type="similarity">
    <text evidence="5">Belongs to the methyl-accepting chemotaxis (MCP) protein family.</text>
</comment>